<dbReference type="Proteomes" id="UP001216440">
    <property type="component" value="Chromosome"/>
</dbReference>
<sequence>MITPAVTVTADVPLAGAARVMTRQRVEPLPVVDDEAMVKGVVSRTGLLEVFLRDDEEISREISAEVVADRFPVPMEPVRVEVYDEVVILSGHVPAAPSCRSLCVCSVPWKEACTCLRAVGAAPSPGSRPGSPGRRRTPTATTGPSG</sequence>
<organism evidence="4 5">
    <name type="scientific">Streptomyces cathayae</name>
    <dbReference type="NCBI Taxonomy" id="3031124"/>
    <lineage>
        <taxon>Bacteria</taxon>
        <taxon>Bacillati</taxon>
        <taxon>Actinomycetota</taxon>
        <taxon>Actinomycetes</taxon>
        <taxon>Kitasatosporales</taxon>
        <taxon>Streptomycetaceae</taxon>
        <taxon>Streptomyces</taxon>
    </lineage>
</organism>
<dbReference type="Pfam" id="PF00571">
    <property type="entry name" value="CBS"/>
    <property type="match status" value="1"/>
</dbReference>
<evidence type="ECO:0000256" key="1">
    <source>
        <dbReference type="PROSITE-ProRule" id="PRU00703"/>
    </source>
</evidence>
<dbReference type="SUPFAM" id="SSF54631">
    <property type="entry name" value="CBS-domain pair"/>
    <property type="match status" value="1"/>
</dbReference>
<name>A0ABY8K886_9ACTN</name>
<dbReference type="Gene3D" id="3.10.580.10">
    <property type="entry name" value="CBS-domain"/>
    <property type="match status" value="1"/>
</dbReference>
<feature type="domain" description="CBS" evidence="3">
    <location>
        <begin position="1"/>
        <end position="57"/>
    </location>
</feature>
<dbReference type="PROSITE" id="PS51371">
    <property type="entry name" value="CBS"/>
    <property type="match status" value="1"/>
</dbReference>
<protein>
    <submittedName>
        <fullName evidence="4">CBS domain-containing protein</fullName>
    </submittedName>
</protein>
<evidence type="ECO:0000256" key="2">
    <source>
        <dbReference type="SAM" id="MobiDB-lite"/>
    </source>
</evidence>
<dbReference type="InterPro" id="IPR046342">
    <property type="entry name" value="CBS_dom_sf"/>
</dbReference>
<dbReference type="SMART" id="SM00116">
    <property type="entry name" value="CBS"/>
    <property type="match status" value="1"/>
</dbReference>
<evidence type="ECO:0000313" key="4">
    <source>
        <dbReference type="EMBL" id="WGD44477.1"/>
    </source>
</evidence>
<evidence type="ECO:0000313" key="5">
    <source>
        <dbReference type="Proteomes" id="UP001216440"/>
    </source>
</evidence>
<dbReference type="InterPro" id="IPR000644">
    <property type="entry name" value="CBS_dom"/>
</dbReference>
<dbReference type="RefSeq" id="WP_279337529.1">
    <property type="nucleotide sequence ID" value="NZ_CP121682.1"/>
</dbReference>
<keyword evidence="1" id="KW-0129">CBS domain</keyword>
<evidence type="ECO:0000259" key="3">
    <source>
        <dbReference type="PROSITE" id="PS51371"/>
    </source>
</evidence>
<dbReference type="EMBL" id="CP121682">
    <property type="protein sequence ID" value="WGD44477.1"/>
    <property type="molecule type" value="Genomic_DNA"/>
</dbReference>
<feature type="region of interest" description="Disordered" evidence="2">
    <location>
        <begin position="121"/>
        <end position="146"/>
    </location>
</feature>
<accession>A0ABY8K886</accession>
<keyword evidence="5" id="KW-1185">Reference proteome</keyword>
<proteinExistence type="predicted"/>
<reference evidence="4 5" key="1">
    <citation type="submission" date="2023-03" db="EMBL/GenBank/DDBJ databases">
        <authorList>
            <person name="Mo P."/>
        </authorList>
    </citation>
    <scope>NUCLEOTIDE SEQUENCE [LARGE SCALE GENOMIC DNA]</scope>
    <source>
        <strain evidence="4 5">HUAS 5</strain>
    </source>
</reference>
<gene>
    <name evidence="4" type="ORF">PYS65_32500</name>
</gene>